<accession>A0A072MYN9</accession>
<dbReference type="Gene3D" id="3.40.50.1240">
    <property type="entry name" value="Phosphoglycerate mutase-like"/>
    <property type="match status" value="1"/>
</dbReference>
<dbReference type="InterPro" id="IPR013078">
    <property type="entry name" value="His_Pase_superF_clade-1"/>
</dbReference>
<evidence type="ECO:0000256" key="1">
    <source>
        <dbReference type="PIRSR" id="PIRSR613078-3"/>
    </source>
</evidence>
<dbReference type="STRING" id="1137280.D777_02471"/>
<dbReference type="OrthoDB" id="9781415at2"/>
<protein>
    <submittedName>
        <fullName evidence="2">Phosphoglycerate/bisphosphoglycerate mutase</fullName>
    </submittedName>
</protein>
<dbReference type="SMART" id="SM00855">
    <property type="entry name" value="PGAM"/>
    <property type="match status" value="1"/>
</dbReference>
<dbReference type="EMBL" id="ANIE01000007">
    <property type="protein sequence ID" value="KEF30529.1"/>
    <property type="molecule type" value="Genomic_DNA"/>
</dbReference>
<proteinExistence type="predicted"/>
<feature type="site" description="Transition state stabilizer" evidence="1">
    <location>
        <position position="170"/>
    </location>
</feature>
<dbReference type="InterPro" id="IPR029033">
    <property type="entry name" value="His_PPase_superfam"/>
</dbReference>
<dbReference type="PANTHER" id="PTHR48100:SF1">
    <property type="entry name" value="HISTIDINE PHOSPHATASE FAMILY PROTEIN-RELATED"/>
    <property type="match status" value="1"/>
</dbReference>
<dbReference type="GO" id="GO:0016791">
    <property type="term" value="F:phosphatase activity"/>
    <property type="evidence" value="ECO:0007669"/>
    <property type="project" value="TreeGrafter"/>
</dbReference>
<evidence type="ECO:0000313" key="2">
    <source>
        <dbReference type="EMBL" id="KEF30529.1"/>
    </source>
</evidence>
<dbReference type="CDD" id="cd07067">
    <property type="entry name" value="HP_PGM_like"/>
    <property type="match status" value="1"/>
</dbReference>
<name>A0A072MYN9_9GAMM</name>
<comment type="caution">
    <text evidence="2">The sequence shown here is derived from an EMBL/GenBank/DDBJ whole genome shotgun (WGS) entry which is preliminary data.</text>
</comment>
<keyword evidence="3" id="KW-1185">Reference proteome</keyword>
<dbReference type="PANTHER" id="PTHR48100">
    <property type="entry name" value="BROAD-SPECIFICITY PHOSPHATASE YOR283W-RELATED"/>
    <property type="match status" value="1"/>
</dbReference>
<dbReference type="Pfam" id="PF00300">
    <property type="entry name" value="His_Phos_1"/>
    <property type="match status" value="1"/>
</dbReference>
<evidence type="ECO:0000313" key="3">
    <source>
        <dbReference type="Proteomes" id="UP000035057"/>
    </source>
</evidence>
<dbReference type="AlphaFoldDB" id="A0A072MYN9"/>
<sequence>MAAIALIRHGQYEQLANTPSALQPYPLTAEGIEQVREEARRFRAWLEASDYLLEPEIHSSTLLRAWQTAEIYREELRQLFPSPPITKSFPALCERSVGSVANLSVREIERIVALDPRLEALPKGWKSTSDFKLPFDGAESLLEAGERVARHLDGLASPAPDKRIQLIIGHGASIRHASYHLNVINFDDIRRLSMFYGHPVVFERHGQAWTRLYGNWKQRQPSDSID</sequence>
<dbReference type="PATRIC" id="fig|1137280.3.peg.2287"/>
<dbReference type="SUPFAM" id="SSF53254">
    <property type="entry name" value="Phosphoglycerate mutase-like"/>
    <property type="match status" value="1"/>
</dbReference>
<organism evidence="2 3">
    <name type="scientific">Marinobacter nitratireducens</name>
    <dbReference type="NCBI Taxonomy" id="1137280"/>
    <lineage>
        <taxon>Bacteria</taxon>
        <taxon>Pseudomonadati</taxon>
        <taxon>Pseudomonadota</taxon>
        <taxon>Gammaproteobacteria</taxon>
        <taxon>Pseudomonadales</taxon>
        <taxon>Marinobacteraceae</taxon>
        <taxon>Marinobacter</taxon>
    </lineage>
</organism>
<reference evidence="2 3" key="1">
    <citation type="submission" date="2012-12" db="EMBL/GenBank/DDBJ databases">
        <title>Genome assembly of Marinobacter sp. AK21.</title>
        <authorList>
            <person name="Khatri I."/>
            <person name="Kumar R."/>
            <person name="Vaidya B."/>
            <person name="Subramanian S."/>
            <person name="Pinnaka A."/>
        </authorList>
    </citation>
    <scope>NUCLEOTIDE SEQUENCE [LARGE SCALE GENOMIC DNA]</scope>
    <source>
        <strain evidence="2 3">AK21</strain>
    </source>
</reference>
<dbReference type="Proteomes" id="UP000035057">
    <property type="component" value="Unassembled WGS sequence"/>
</dbReference>
<gene>
    <name evidence="2" type="ORF">D777_02471</name>
</gene>
<dbReference type="InterPro" id="IPR050275">
    <property type="entry name" value="PGM_Phosphatase"/>
</dbReference>
<dbReference type="GO" id="GO:0005737">
    <property type="term" value="C:cytoplasm"/>
    <property type="evidence" value="ECO:0007669"/>
    <property type="project" value="TreeGrafter"/>
</dbReference>
<dbReference type="RefSeq" id="WP_036132266.1">
    <property type="nucleotide sequence ID" value="NZ_ANIE01000007.1"/>
</dbReference>